<feature type="transmembrane region" description="Helical" evidence="2">
    <location>
        <begin position="293"/>
        <end position="316"/>
    </location>
</feature>
<keyword evidence="2" id="KW-1133">Transmembrane helix</keyword>
<feature type="transmembrane region" description="Helical" evidence="2">
    <location>
        <begin position="169"/>
        <end position="186"/>
    </location>
</feature>
<feature type="region of interest" description="Disordered" evidence="1">
    <location>
        <begin position="886"/>
        <end position="911"/>
    </location>
</feature>
<feature type="compositionally biased region" description="Basic and acidic residues" evidence="1">
    <location>
        <begin position="453"/>
        <end position="463"/>
    </location>
</feature>
<dbReference type="EMBL" id="HBED01024983">
    <property type="protein sequence ID" value="CAD8313590.1"/>
    <property type="molecule type" value="Transcribed_RNA"/>
</dbReference>
<feature type="region of interest" description="Disordered" evidence="1">
    <location>
        <begin position="440"/>
        <end position="463"/>
    </location>
</feature>
<feature type="transmembrane region" description="Helical" evidence="2">
    <location>
        <begin position="74"/>
        <end position="93"/>
    </location>
</feature>
<feature type="region of interest" description="Disordered" evidence="1">
    <location>
        <begin position="15"/>
        <end position="43"/>
    </location>
</feature>
<feature type="transmembrane region" description="Helical" evidence="2">
    <location>
        <begin position="692"/>
        <end position="719"/>
    </location>
</feature>
<evidence type="ECO:0000313" key="3">
    <source>
        <dbReference type="EMBL" id="CAD8313590.1"/>
    </source>
</evidence>
<feature type="transmembrane region" description="Helical" evidence="2">
    <location>
        <begin position="113"/>
        <end position="131"/>
    </location>
</feature>
<name>A0A7R9Z9R0_9STRA</name>
<feature type="transmembrane region" description="Helical" evidence="2">
    <location>
        <begin position="143"/>
        <end position="163"/>
    </location>
</feature>
<feature type="transmembrane region" description="Helical" evidence="2">
    <location>
        <begin position="328"/>
        <end position="349"/>
    </location>
</feature>
<feature type="transmembrane region" description="Helical" evidence="2">
    <location>
        <begin position="355"/>
        <end position="376"/>
    </location>
</feature>
<feature type="transmembrane region" description="Helical" evidence="2">
    <location>
        <begin position="490"/>
        <end position="512"/>
    </location>
</feature>
<evidence type="ECO:0000256" key="2">
    <source>
        <dbReference type="SAM" id="Phobius"/>
    </source>
</evidence>
<protein>
    <submittedName>
        <fullName evidence="3">Uncharacterized protein</fullName>
    </submittedName>
</protein>
<accession>A0A7R9Z9R0</accession>
<keyword evidence="2" id="KW-0812">Transmembrane</keyword>
<gene>
    <name evidence="3" type="ORF">TDUB1175_LOCUS12379</name>
</gene>
<feature type="transmembrane region" description="Helical" evidence="2">
    <location>
        <begin position="405"/>
        <end position="424"/>
    </location>
</feature>
<sequence>MSSYPSSSFRIMQGSHQVNDRHGGNRSQPTAAREDESVSSVFSDDDDMTTSVIMRVVNKVVIVFPKVEPLPWDTFFKISLICAIPAAVYILLFTRMGFGLSVFQFVAGHMEQYAYYLAAALTGFIFSLYMLDFSYWETKCGKIMRRISWGIFVLGCMVVILFLSGEYPYGPICLFAVLTPMWLVLMKHLFYDRKSTRVYVSWLSGPLFFVSLLTVLLWLIWTFLRDENEWNEVTRLEAAEETGCEPNFEEYPDCQNSEGDVCFEVVPTPPDVIFPEGCDEECVKVYDQCLNTFILWVGPLLVSLALFFLSFFCTFLRTEGTNEKDIINFGKLWIFLLFAMWVTASLAGMGSGVTAALLALTLASFAGTFVFLAASFSRPDQKEQAKAVWRRVKAKYGDHLDTARGLAIVVTLPLALIYVGLSFINQCVRRTRIFRCSRSPERSTADDDSDQGGDGRSHSDDAKMDWITDRTRQQVNTVKSWDRSKVYTYAIYWGAAFMVLSVIVAQLTVLFLSWLIEKTSTMSLGAVTGILVGVGLVMFLLPPVPGVPIYLTLGIVIVAIGKDTLGYIGSMAYAAAVSLALKLLACTLQQKLIGENLSHYVSVRQFVGINSNLIRSMRLVLADPGIGIAKVSILIGGPDWPTSVLCGLMNLDLIPILVGTLPVIFLILPTMLTGSFTYMASLNEHGTPLFPWAGVAATIFAALTAIVQFGSMIIAAFFLEQTASLRQDDINAIPIDAEVKEADDKAEYGKKVYTDVTQWAVVPKLAKFTITLSLVCMVSCCYMVQLFPSECFEDYELTDTISGQLDGNWTNLFKPLGRIAVLLFVISCALLWCFTSWAKRKSVLIVKGTTVSPEHGMADGGETLASEPTPAEAIETIIPSGATEGRRSVTVVSTPRGEKSKSTEEVPLVAI</sequence>
<proteinExistence type="predicted"/>
<feature type="transmembrane region" description="Helical" evidence="2">
    <location>
        <begin position="819"/>
        <end position="838"/>
    </location>
</feature>
<evidence type="ECO:0000256" key="1">
    <source>
        <dbReference type="SAM" id="MobiDB-lite"/>
    </source>
</evidence>
<keyword evidence="2" id="KW-0472">Membrane</keyword>
<feature type="transmembrane region" description="Helical" evidence="2">
    <location>
        <begin position="524"/>
        <end position="544"/>
    </location>
</feature>
<feature type="transmembrane region" description="Helical" evidence="2">
    <location>
        <begin position="198"/>
        <end position="221"/>
    </location>
</feature>
<feature type="transmembrane region" description="Helical" evidence="2">
    <location>
        <begin position="564"/>
        <end position="585"/>
    </location>
</feature>
<feature type="transmembrane region" description="Helical" evidence="2">
    <location>
        <begin position="653"/>
        <end position="672"/>
    </location>
</feature>
<dbReference type="AlphaFoldDB" id="A0A7R9Z9R0"/>
<feature type="transmembrane region" description="Helical" evidence="2">
    <location>
        <begin position="768"/>
        <end position="787"/>
    </location>
</feature>
<reference evidence="3" key="1">
    <citation type="submission" date="2021-01" db="EMBL/GenBank/DDBJ databases">
        <authorList>
            <person name="Corre E."/>
            <person name="Pelletier E."/>
            <person name="Niang G."/>
            <person name="Scheremetjew M."/>
            <person name="Finn R."/>
            <person name="Kale V."/>
            <person name="Holt S."/>
            <person name="Cochrane G."/>
            <person name="Meng A."/>
            <person name="Brown T."/>
            <person name="Cohen L."/>
        </authorList>
    </citation>
    <scope>NUCLEOTIDE SEQUENCE</scope>
    <source>
        <strain evidence="3">CCMP147</strain>
    </source>
</reference>
<organism evidence="3">
    <name type="scientific">Pseudictyota dubia</name>
    <dbReference type="NCBI Taxonomy" id="2749911"/>
    <lineage>
        <taxon>Eukaryota</taxon>
        <taxon>Sar</taxon>
        <taxon>Stramenopiles</taxon>
        <taxon>Ochrophyta</taxon>
        <taxon>Bacillariophyta</taxon>
        <taxon>Mediophyceae</taxon>
        <taxon>Biddulphiophycidae</taxon>
        <taxon>Eupodiscales</taxon>
        <taxon>Odontellaceae</taxon>
        <taxon>Pseudictyota</taxon>
    </lineage>
</organism>